<protein>
    <submittedName>
        <fullName evidence="1">Uncharacterized protein</fullName>
    </submittedName>
</protein>
<name>A0ACD1I4K0_9EURO</name>
<dbReference type="Proteomes" id="UP000249748">
    <property type="component" value="Unassembled WGS sequence"/>
</dbReference>
<accession>A0ACD1I4K0</accession>
<gene>
    <name evidence="1" type="ORF">BO79DRAFT_52137</name>
</gene>
<keyword evidence="2" id="KW-1185">Reference proteome</keyword>
<sequence length="87" mass="9764">MQQKELTNARQQIEMLGRSLDGQVMRFLPKGVKWSISLRDRADVARVFVALVKHWLSKTGGEEALTSWGTIRQLASAEKPAKIAEAE</sequence>
<organism evidence="1 2">
    <name type="scientific">Aspergillus costaricaensis CBS 115574</name>
    <dbReference type="NCBI Taxonomy" id="1448317"/>
    <lineage>
        <taxon>Eukaryota</taxon>
        <taxon>Fungi</taxon>
        <taxon>Dikarya</taxon>
        <taxon>Ascomycota</taxon>
        <taxon>Pezizomycotina</taxon>
        <taxon>Eurotiomycetes</taxon>
        <taxon>Eurotiomycetidae</taxon>
        <taxon>Eurotiales</taxon>
        <taxon>Aspergillaceae</taxon>
        <taxon>Aspergillus</taxon>
        <taxon>Aspergillus subgen. Circumdati</taxon>
    </lineage>
</organism>
<evidence type="ECO:0000313" key="2">
    <source>
        <dbReference type="Proteomes" id="UP000249748"/>
    </source>
</evidence>
<evidence type="ECO:0000313" key="1">
    <source>
        <dbReference type="EMBL" id="RAK84679.1"/>
    </source>
</evidence>
<reference evidence="1" key="1">
    <citation type="submission" date="2018-02" db="EMBL/GenBank/DDBJ databases">
        <title>The genomes of Aspergillus section Nigri reveals drivers in fungal speciation.</title>
        <authorList>
            <consortium name="DOE Joint Genome Institute"/>
            <person name="Vesth T.C."/>
            <person name="Nybo J."/>
            <person name="Theobald S."/>
            <person name="Brandl J."/>
            <person name="Frisvad J.C."/>
            <person name="Nielsen K.F."/>
            <person name="Lyhne E.K."/>
            <person name="Kogle M.E."/>
            <person name="Kuo A."/>
            <person name="Riley R."/>
            <person name="Clum A."/>
            <person name="Nolan M."/>
            <person name="Lipzen A."/>
            <person name="Salamov A."/>
            <person name="Henrissat B."/>
            <person name="Wiebenga A."/>
            <person name="De vries R.P."/>
            <person name="Grigoriev I.V."/>
            <person name="Mortensen U.H."/>
            <person name="Andersen M.R."/>
            <person name="Baker S.E."/>
        </authorList>
    </citation>
    <scope>NUCLEOTIDE SEQUENCE</scope>
    <source>
        <strain evidence="1">CBS 115574</strain>
    </source>
</reference>
<proteinExistence type="predicted"/>
<dbReference type="EMBL" id="KZ824572">
    <property type="protein sequence ID" value="RAK84679.1"/>
    <property type="molecule type" value="Genomic_DNA"/>
</dbReference>